<keyword evidence="2" id="KW-0285">Flavoprotein</keyword>
<protein>
    <recommendedName>
        <fullName evidence="5">FAD/NAD(P)-binding domain-containing protein</fullName>
    </recommendedName>
</protein>
<dbReference type="GO" id="GO:0005737">
    <property type="term" value="C:cytoplasm"/>
    <property type="evidence" value="ECO:0007669"/>
    <property type="project" value="TreeGrafter"/>
</dbReference>
<evidence type="ECO:0000256" key="1">
    <source>
        <dbReference type="ARBA" id="ARBA00006442"/>
    </source>
</evidence>
<feature type="domain" description="FAD/NAD(P)-binding" evidence="5">
    <location>
        <begin position="32"/>
        <end position="233"/>
    </location>
</feature>
<keyword evidence="4" id="KW-0560">Oxidoreductase</keyword>
<proteinExistence type="inferred from homology"/>
<reference evidence="6 7" key="1">
    <citation type="submission" date="2018-05" db="EMBL/GenBank/DDBJ databases">
        <title>Leucothrix arctica sp. nov., isolated from Arctic seawater.</title>
        <authorList>
            <person name="Choi A."/>
            <person name="Baek K."/>
        </authorList>
    </citation>
    <scope>NUCLEOTIDE SEQUENCE [LARGE SCALE GENOMIC DNA]</scope>
    <source>
        <strain evidence="6 7">JCM 18388</strain>
    </source>
</reference>
<dbReference type="GO" id="GO:0004174">
    <property type="term" value="F:electron-transferring-flavoprotein dehydrogenase activity"/>
    <property type="evidence" value="ECO:0007669"/>
    <property type="project" value="TreeGrafter"/>
</dbReference>
<dbReference type="OrthoDB" id="9781621at2"/>
<evidence type="ECO:0000313" key="7">
    <source>
        <dbReference type="Proteomes" id="UP000245539"/>
    </source>
</evidence>
<dbReference type="PRINTS" id="PR00368">
    <property type="entry name" value="FADPNR"/>
</dbReference>
<accession>A0A317C355</accession>
<evidence type="ECO:0000256" key="4">
    <source>
        <dbReference type="ARBA" id="ARBA00023002"/>
    </source>
</evidence>
<evidence type="ECO:0000313" key="6">
    <source>
        <dbReference type="EMBL" id="PWQ93008.1"/>
    </source>
</evidence>
<dbReference type="PANTHER" id="PTHR43735:SF3">
    <property type="entry name" value="FERROPTOSIS SUPPRESSOR PROTEIN 1"/>
    <property type="match status" value="1"/>
</dbReference>
<keyword evidence="3" id="KW-0274">FAD</keyword>
<evidence type="ECO:0000256" key="3">
    <source>
        <dbReference type="ARBA" id="ARBA00022827"/>
    </source>
</evidence>
<sequence length="308" mass="33582">MEMVLSTFLNSPCLWLIPYDNLLSKGKVIRAKVTEINGDSVTLMDGTQLEADYIVVATGSSNGGAFKPVGDNIDDFRAVVTGLNAKVKATKTITIVGAGTVGTEMAGEIIHAMPDKKITLISSEETLFPQMPAKFGASIQSKLEKSNVDVRFGVRVENLASLTDPYAGSVTLSDGSTIDADLIIPAIGSRAMSEVLNTLPNVNMQRNGRADVDGYLRLSSYDNVFAAGDVADSGDAMTIVGITSRIIECRLLIQNRHFISLRFLGCVICSLTAQYMYPPRCRNHHQCTHRLMHHCIINIDPRHHRRNT</sequence>
<name>A0A317C355_9GAMM</name>
<dbReference type="InterPro" id="IPR036188">
    <property type="entry name" value="FAD/NAD-bd_sf"/>
</dbReference>
<dbReference type="Proteomes" id="UP000245539">
    <property type="component" value="Unassembled WGS sequence"/>
</dbReference>
<comment type="similarity">
    <text evidence="1">Belongs to the FAD-dependent oxidoreductase family.</text>
</comment>
<comment type="caution">
    <text evidence="6">The sequence shown here is derived from an EMBL/GenBank/DDBJ whole genome shotgun (WGS) entry which is preliminary data.</text>
</comment>
<dbReference type="GO" id="GO:0050660">
    <property type="term" value="F:flavin adenine dinucleotide binding"/>
    <property type="evidence" value="ECO:0007669"/>
    <property type="project" value="TreeGrafter"/>
</dbReference>
<evidence type="ECO:0000259" key="5">
    <source>
        <dbReference type="Pfam" id="PF07992"/>
    </source>
</evidence>
<dbReference type="AlphaFoldDB" id="A0A317C355"/>
<organism evidence="6 7">
    <name type="scientific">Leucothrix pacifica</name>
    <dbReference type="NCBI Taxonomy" id="1247513"/>
    <lineage>
        <taxon>Bacteria</taxon>
        <taxon>Pseudomonadati</taxon>
        <taxon>Pseudomonadota</taxon>
        <taxon>Gammaproteobacteria</taxon>
        <taxon>Thiotrichales</taxon>
        <taxon>Thiotrichaceae</taxon>
        <taxon>Leucothrix</taxon>
    </lineage>
</organism>
<dbReference type="EMBL" id="QGKM01000071">
    <property type="protein sequence ID" value="PWQ93008.1"/>
    <property type="molecule type" value="Genomic_DNA"/>
</dbReference>
<dbReference type="PANTHER" id="PTHR43735">
    <property type="entry name" value="APOPTOSIS-INDUCING FACTOR 1"/>
    <property type="match status" value="1"/>
</dbReference>
<gene>
    <name evidence="6" type="ORF">DKW60_18540</name>
</gene>
<dbReference type="Gene3D" id="3.50.50.100">
    <property type="match status" value="1"/>
</dbReference>
<dbReference type="PRINTS" id="PR00411">
    <property type="entry name" value="PNDRDTASEI"/>
</dbReference>
<dbReference type="Pfam" id="PF07992">
    <property type="entry name" value="Pyr_redox_2"/>
    <property type="match status" value="1"/>
</dbReference>
<evidence type="ECO:0000256" key="2">
    <source>
        <dbReference type="ARBA" id="ARBA00022630"/>
    </source>
</evidence>
<dbReference type="InterPro" id="IPR023753">
    <property type="entry name" value="FAD/NAD-binding_dom"/>
</dbReference>
<dbReference type="Gene3D" id="3.50.50.60">
    <property type="entry name" value="FAD/NAD(P)-binding domain"/>
    <property type="match status" value="2"/>
</dbReference>
<keyword evidence="7" id="KW-1185">Reference proteome</keyword>
<dbReference type="SUPFAM" id="SSF51905">
    <property type="entry name" value="FAD/NAD(P)-binding domain"/>
    <property type="match status" value="1"/>
</dbReference>